<keyword evidence="2" id="KW-1133">Transmembrane helix</keyword>
<keyword evidence="5" id="KW-1185">Reference proteome</keyword>
<dbReference type="AlphaFoldDB" id="C0Q9R3"/>
<dbReference type="PANTHER" id="PTHR10566:SF113">
    <property type="entry name" value="PROTEIN ACTIVITY OF BC1 COMPLEX KINASE 7, CHLOROPLASTIC"/>
    <property type="match status" value="1"/>
</dbReference>
<dbReference type="CDD" id="cd05121">
    <property type="entry name" value="ABC1_ADCK3-like"/>
    <property type="match status" value="1"/>
</dbReference>
<evidence type="ECO:0000259" key="3">
    <source>
        <dbReference type="Pfam" id="PF03109"/>
    </source>
</evidence>
<dbReference type="Pfam" id="PF03109">
    <property type="entry name" value="ABC1"/>
    <property type="match status" value="1"/>
</dbReference>
<dbReference type="KEGG" id="dat:HRM2_15180"/>
<evidence type="ECO:0000256" key="1">
    <source>
        <dbReference type="ARBA" id="ARBA00009670"/>
    </source>
</evidence>
<dbReference type="InterPro" id="IPR004147">
    <property type="entry name" value="ABC1_dom"/>
</dbReference>
<dbReference type="InterPro" id="IPR011009">
    <property type="entry name" value="Kinase-like_dom_sf"/>
</dbReference>
<reference evidence="4 5" key="1">
    <citation type="journal article" date="2009" name="Environ. Microbiol.">
        <title>Genome sequence of Desulfobacterium autotrophicum HRM2, a marine sulfate reducer oxidizing organic carbon completely to carbon dioxide.</title>
        <authorList>
            <person name="Strittmatter A.W."/>
            <person name="Liesegang H."/>
            <person name="Rabus R."/>
            <person name="Decker I."/>
            <person name="Amann J."/>
            <person name="Andres S."/>
            <person name="Henne A."/>
            <person name="Fricke W.F."/>
            <person name="Martinez-Arias R."/>
            <person name="Bartels D."/>
            <person name="Goesmann A."/>
            <person name="Krause L."/>
            <person name="Puehler A."/>
            <person name="Klenk H.P."/>
            <person name="Richter M."/>
            <person name="Schuler M."/>
            <person name="Gloeckner F.O."/>
            <person name="Meyerdierks A."/>
            <person name="Gottschalk G."/>
            <person name="Amann R."/>
        </authorList>
    </citation>
    <scope>NUCLEOTIDE SEQUENCE [LARGE SCALE GENOMIC DNA]</scope>
    <source>
        <strain evidence="5">ATCC 43914 / DSM 3382 / HRM2</strain>
    </source>
</reference>
<dbReference type="STRING" id="177437.HRM2_15180"/>
<proteinExistence type="inferred from homology"/>
<keyword evidence="2" id="KW-0472">Membrane</keyword>
<dbReference type="PANTHER" id="PTHR10566">
    <property type="entry name" value="CHAPERONE-ACTIVITY OF BC1 COMPLEX CABC1 -RELATED"/>
    <property type="match status" value="1"/>
</dbReference>
<evidence type="ECO:0000313" key="5">
    <source>
        <dbReference type="Proteomes" id="UP000000442"/>
    </source>
</evidence>
<dbReference type="OrthoDB" id="9795390at2"/>
<feature type="transmembrane region" description="Helical" evidence="2">
    <location>
        <begin position="540"/>
        <end position="566"/>
    </location>
</feature>
<keyword evidence="2" id="KW-0812">Transmembrane</keyword>
<organism evidence="4 5">
    <name type="scientific">Desulforapulum autotrophicum (strain ATCC 43914 / DSM 3382 / VKM B-1955 / HRM2)</name>
    <name type="common">Desulfobacterium autotrophicum</name>
    <dbReference type="NCBI Taxonomy" id="177437"/>
    <lineage>
        <taxon>Bacteria</taxon>
        <taxon>Pseudomonadati</taxon>
        <taxon>Thermodesulfobacteriota</taxon>
        <taxon>Desulfobacteria</taxon>
        <taxon>Desulfobacterales</taxon>
        <taxon>Desulfobacteraceae</taxon>
        <taxon>Desulforapulum</taxon>
    </lineage>
</organism>
<evidence type="ECO:0000256" key="2">
    <source>
        <dbReference type="SAM" id="Phobius"/>
    </source>
</evidence>
<name>C0Q9R3_DESAH</name>
<feature type="domain" description="ABC1 atypical kinase-like" evidence="3">
    <location>
        <begin position="98"/>
        <end position="342"/>
    </location>
</feature>
<gene>
    <name evidence="4" type="primary">ubiB1</name>
    <name evidence="4" type="ordered locus">HRM2_15180</name>
</gene>
<dbReference type="Proteomes" id="UP000000442">
    <property type="component" value="Chromosome"/>
</dbReference>
<protein>
    <submittedName>
        <fullName evidence="4">UbiB</fullName>
    </submittedName>
</protein>
<sequence length="571" mass="64533">MKLLKLGLNLRLLRRFFTIMGVLVWFGIKDMASRLVRPFQHLFKPSDKVRQVVETEFPSPGMIRLAMERLGPSFIKLGQLLSTRDDLLPPEYVSEFKKLQDQIPPLPLETIARVLERELDRPLDQIFKTFTPEAIAAASVAQVHEAWLFSGERVAVKVIRPDIAPIIRKDIRLMYYMAEKLEKWLETGRILGAVNLVKEFERTIFNELDMFIEAGNIEKFAGNFKNTPTIHICRVYRKFTTRSVLVMEFIDGFKVDQVAAIKAHGIDPKKIARIGLQSFSRQLMEFGFFHADPHPGNTIVMFDGRVSIIDFGLVSYLDDEMVEHLANLCLGFADRDFDLVVKALQEMGFHGKRGVNIKEFRSDIKDISEPFYGRALTTISVREVYDKVMALVRKHRITIPRKVLLILKTFVQNEAIGKKLGSNTSILKIARPYAEKVFQERISPERLFKDFGNEAKIAAGYLQSMPKSLNKILETASGGDFAIKVRHTAESKLHQTLEKGLNRMIVGIIVAASTIAASLVLNSSLTVMEVNLPVFGLSGIPLTALLGVTGYVISTFLGLWLILSILRSGRL</sequence>
<accession>C0Q9R3</accession>
<dbReference type="Gene3D" id="1.10.510.10">
    <property type="entry name" value="Transferase(Phosphotransferase) domain 1"/>
    <property type="match status" value="1"/>
</dbReference>
<dbReference type="HOGENOM" id="CLU_006533_0_2_7"/>
<feature type="transmembrane region" description="Helical" evidence="2">
    <location>
        <begin position="501"/>
        <end position="520"/>
    </location>
</feature>
<comment type="similarity">
    <text evidence="1">Belongs to the protein kinase superfamily. ADCK protein kinase family.</text>
</comment>
<dbReference type="EMBL" id="CP001087">
    <property type="protein sequence ID" value="ACN14627.1"/>
    <property type="molecule type" value="Genomic_DNA"/>
</dbReference>
<dbReference type="SUPFAM" id="SSF56112">
    <property type="entry name" value="Protein kinase-like (PK-like)"/>
    <property type="match status" value="1"/>
</dbReference>
<dbReference type="RefSeq" id="WP_015903414.1">
    <property type="nucleotide sequence ID" value="NC_012108.1"/>
</dbReference>
<feature type="transmembrane region" description="Helical" evidence="2">
    <location>
        <begin position="12"/>
        <end position="28"/>
    </location>
</feature>
<evidence type="ECO:0000313" key="4">
    <source>
        <dbReference type="EMBL" id="ACN14627.1"/>
    </source>
</evidence>
<dbReference type="InterPro" id="IPR050154">
    <property type="entry name" value="UbiB_kinase"/>
</dbReference>
<dbReference type="eggNOG" id="COG0661">
    <property type="taxonomic scope" value="Bacteria"/>
</dbReference>